<name>A0AA85FKV1_9TREM</name>
<feature type="domain" description="BTB" evidence="3">
    <location>
        <begin position="69"/>
        <end position="129"/>
    </location>
</feature>
<reference evidence="5" key="2">
    <citation type="submission" date="2023-11" db="UniProtKB">
        <authorList>
            <consortium name="WormBaseParasite"/>
        </authorList>
    </citation>
    <scope>IDENTIFICATION</scope>
</reference>
<dbReference type="PANTHER" id="PTHR45632:SF3">
    <property type="entry name" value="KELCH-LIKE PROTEIN 32"/>
    <property type="match status" value="1"/>
</dbReference>
<dbReference type="PANTHER" id="PTHR45632">
    <property type="entry name" value="LD33804P"/>
    <property type="match status" value="1"/>
</dbReference>
<dbReference type="SUPFAM" id="SSF117281">
    <property type="entry name" value="Kelch motif"/>
    <property type="match status" value="1"/>
</dbReference>
<dbReference type="SMART" id="SM00225">
    <property type="entry name" value="BTB"/>
    <property type="match status" value="1"/>
</dbReference>
<dbReference type="Proteomes" id="UP000050792">
    <property type="component" value="Unassembled WGS sequence"/>
</dbReference>
<dbReference type="Gene3D" id="2.120.10.80">
    <property type="entry name" value="Kelch-type beta propeller"/>
    <property type="match status" value="1"/>
</dbReference>
<evidence type="ECO:0000256" key="2">
    <source>
        <dbReference type="ARBA" id="ARBA00022737"/>
    </source>
</evidence>
<dbReference type="WBParaSite" id="SRDH1_51460.1">
    <property type="protein sequence ID" value="SRDH1_51460.1"/>
    <property type="gene ID" value="SRDH1_51460"/>
</dbReference>
<dbReference type="PROSITE" id="PS50097">
    <property type="entry name" value="BTB"/>
    <property type="match status" value="1"/>
</dbReference>
<dbReference type="Gene3D" id="3.30.710.10">
    <property type="entry name" value="Potassium Channel Kv1.1, Chain A"/>
    <property type="match status" value="1"/>
</dbReference>
<keyword evidence="1" id="KW-0880">Kelch repeat</keyword>
<evidence type="ECO:0000256" key="1">
    <source>
        <dbReference type="ARBA" id="ARBA00022441"/>
    </source>
</evidence>
<reference evidence="4" key="1">
    <citation type="submission" date="2022-06" db="EMBL/GenBank/DDBJ databases">
        <authorList>
            <person name="Berger JAMES D."/>
            <person name="Berger JAMES D."/>
        </authorList>
    </citation>
    <scope>NUCLEOTIDE SEQUENCE [LARGE SCALE GENOMIC DNA]</scope>
</reference>
<dbReference type="Gene3D" id="1.25.40.420">
    <property type="match status" value="1"/>
</dbReference>
<dbReference type="InterPro" id="IPR015915">
    <property type="entry name" value="Kelch-typ_b-propeller"/>
</dbReference>
<dbReference type="AlphaFoldDB" id="A0AA85FKV1"/>
<evidence type="ECO:0000313" key="4">
    <source>
        <dbReference type="Proteomes" id="UP000050792"/>
    </source>
</evidence>
<dbReference type="Pfam" id="PF07707">
    <property type="entry name" value="BACK"/>
    <property type="match status" value="1"/>
</dbReference>
<dbReference type="Pfam" id="PF24981">
    <property type="entry name" value="Beta-prop_ATRN-LZTR1"/>
    <property type="match status" value="1"/>
</dbReference>
<organism evidence="4 5">
    <name type="scientific">Schistosoma rodhaini</name>
    <dbReference type="NCBI Taxonomy" id="6188"/>
    <lineage>
        <taxon>Eukaryota</taxon>
        <taxon>Metazoa</taxon>
        <taxon>Spiralia</taxon>
        <taxon>Lophotrochozoa</taxon>
        <taxon>Platyhelminthes</taxon>
        <taxon>Trematoda</taxon>
        <taxon>Digenea</taxon>
        <taxon>Strigeidida</taxon>
        <taxon>Schistosomatoidea</taxon>
        <taxon>Schistosomatidae</taxon>
        <taxon>Schistosoma</taxon>
    </lineage>
</organism>
<keyword evidence="2" id="KW-0677">Repeat</keyword>
<evidence type="ECO:0000259" key="3">
    <source>
        <dbReference type="PROSITE" id="PS50097"/>
    </source>
</evidence>
<sequence length="748" mass="85095">MLEITSVSSSTSVLYSSLSDLRALIILYWQPKTVYLFNGCTVRMNDFLKEHIKSVSGTVLELIQEGVFSNVTVVISGYEFKSNSLLLASSSDYFRALFSFQQNSVEEPRLEIKCDYVSHVGLSHVMLFINSIGQVHDYIPTEDYQDVYVASSFLQVHCLQKMMSLRLEGTLCTDNVLKIMNLAHLFDDESLFKKAILFLWHEFQLIDYFSSDFVNLTTKQITKIFQSDQINISQERVVLEAILVWLCHDVTRRMEFFKNNFLHLVRLPLITRNELMEIISNPKYSAANDALQLLFLAHNSLNQPSYLNELEKISISDIWGSQYLMNLLIDPKQCKPRVGTIYRVYGLGGESGFNNNASASYGLQSNEFMMYNEDLSVATKYTPPYAASRVHHGVAASLNWMYVVGGESEEGELLNHCSRFSLTDLVWHTMSELDSPRSHHTLICIENYLYVFGGYCLNWATNYSPASDSILTYDICTNKWNNSNHKLPFALVDTCALLLTHKGLIMFAGGLEEYGDEMRPSDCAFLYDPTEEDGENFKFLPKLPMPLISAALACDTVENQVFLCGGRISVYGSELSDISNKVFCFKFSTNCWTQVTVLDFPRYNAFSFVLYDKLYVIGGITIDEVIENTPSSLLASLINVDYEDSVMDRQITTTDNDRNISLNLLEHFSVGNYIRPNILQAPFRPCHFAEGWQLRLPSSTSSNSLHRTSTQSRPKRLKLSLARYANHSPVISRCYAVYCIAPYLNCMK</sequence>
<proteinExistence type="predicted"/>
<dbReference type="Pfam" id="PF00651">
    <property type="entry name" value="BTB"/>
    <property type="match status" value="1"/>
</dbReference>
<dbReference type="SUPFAM" id="SSF54695">
    <property type="entry name" value="POZ domain"/>
    <property type="match status" value="1"/>
</dbReference>
<dbReference type="InterPro" id="IPR011705">
    <property type="entry name" value="BACK"/>
</dbReference>
<dbReference type="InterPro" id="IPR011333">
    <property type="entry name" value="SKP1/BTB/POZ_sf"/>
</dbReference>
<dbReference type="InterPro" id="IPR056737">
    <property type="entry name" value="Beta-prop_ATRN-MKLN-like"/>
</dbReference>
<accession>A0AA85FKV1</accession>
<dbReference type="SMART" id="SM00875">
    <property type="entry name" value="BACK"/>
    <property type="match status" value="1"/>
</dbReference>
<keyword evidence="4" id="KW-1185">Reference proteome</keyword>
<protein>
    <recommendedName>
        <fullName evidence="3">BTB domain-containing protein</fullName>
    </recommendedName>
</protein>
<dbReference type="InterPro" id="IPR000210">
    <property type="entry name" value="BTB/POZ_dom"/>
</dbReference>
<evidence type="ECO:0000313" key="5">
    <source>
        <dbReference type="WBParaSite" id="SRDH1_51460.1"/>
    </source>
</evidence>